<name>A0A183M1N8_9TREM</name>
<gene>
    <name evidence="1" type="ORF">SMRZ_LOCUS9963</name>
</gene>
<keyword evidence="2" id="KW-1185">Reference proteome</keyword>
<organism evidence="1 2">
    <name type="scientific">Schistosoma margrebowiei</name>
    <dbReference type="NCBI Taxonomy" id="48269"/>
    <lineage>
        <taxon>Eukaryota</taxon>
        <taxon>Metazoa</taxon>
        <taxon>Spiralia</taxon>
        <taxon>Lophotrochozoa</taxon>
        <taxon>Platyhelminthes</taxon>
        <taxon>Trematoda</taxon>
        <taxon>Digenea</taxon>
        <taxon>Strigeidida</taxon>
        <taxon>Schistosomatoidea</taxon>
        <taxon>Schistosomatidae</taxon>
        <taxon>Schistosoma</taxon>
    </lineage>
</organism>
<evidence type="ECO:0000313" key="2">
    <source>
        <dbReference type="Proteomes" id="UP000277204"/>
    </source>
</evidence>
<reference evidence="1 2" key="1">
    <citation type="submission" date="2018-11" db="EMBL/GenBank/DDBJ databases">
        <authorList>
            <consortium name="Pathogen Informatics"/>
        </authorList>
    </citation>
    <scope>NUCLEOTIDE SEQUENCE [LARGE SCALE GENOMIC DNA]</scope>
    <source>
        <strain evidence="1 2">Zambia</strain>
    </source>
</reference>
<dbReference type="AlphaFoldDB" id="A0A183M1N8"/>
<dbReference type="Proteomes" id="UP000277204">
    <property type="component" value="Unassembled WGS sequence"/>
</dbReference>
<dbReference type="SUPFAM" id="SSF55909">
    <property type="entry name" value="Pentein"/>
    <property type="match status" value="1"/>
</dbReference>
<accession>A0A183M1N8</accession>
<proteinExistence type="predicted"/>
<protein>
    <submittedName>
        <fullName evidence="1">Uncharacterized protein</fullName>
    </submittedName>
</protein>
<dbReference type="Gene3D" id="3.75.10.10">
    <property type="entry name" value="L-arginine/glycine Amidinotransferase, Chain A"/>
    <property type="match status" value="1"/>
</dbReference>
<evidence type="ECO:0000313" key="1">
    <source>
        <dbReference type="EMBL" id="VDO88407.1"/>
    </source>
</evidence>
<sequence>MASTILRKFYQQSIRCIQTVTSVPNKTVSSLYSTNVEPKQNKLKSPVNSWNEWDPLEEIIVGTPEYATVPHLLPEVKVSFSSLV</sequence>
<dbReference type="STRING" id="48269.A0A183M1N8"/>
<dbReference type="EMBL" id="UZAI01004938">
    <property type="protein sequence ID" value="VDO88407.1"/>
    <property type="molecule type" value="Genomic_DNA"/>
</dbReference>